<feature type="region of interest" description="Disordered" evidence="3">
    <location>
        <begin position="43"/>
        <end position="62"/>
    </location>
</feature>
<feature type="domain" description="ClpA/ClpB AAA lid" evidence="4">
    <location>
        <begin position="65"/>
        <end position="107"/>
    </location>
</feature>
<name>A0A5J9WF18_9POAL</name>
<evidence type="ECO:0000313" key="6">
    <source>
        <dbReference type="Proteomes" id="UP000324897"/>
    </source>
</evidence>
<dbReference type="GO" id="GO:0005737">
    <property type="term" value="C:cytoplasm"/>
    <property type="evidence" value="ECO:0007669"/>
    <property type="project" value="TreeGrafter"/>
</dbReference>
<keyword evidence="1" id="KW-0547">Nucleotide-binding</keyword>
<dbReference type="SUPFAM" id="SSF52540">
    <property type="entry name" value="P-loop containing nucleoside triphosphate hydrolases"/>
    <property type="match status" value="1"/>
</dbReference>
<dbReference type="GO" id="GO:0016887">
    <property type="term" value="F:ATP hydrolysis activity"/>
    <property type="evidence" value="ECO:0007669"/>
    <property type="project" value="TreeGrafter"/>
</dbReference>
<dbReference type="AlphaFoldDB" id="A0A5J9WF18"/>
<dbReference type="GO" id="GO:0005524">
    <property type="term" value="F:ATP binding"/>
    <property type="evidence" value="ECO:0007669"/>
    <property type="project" value="UniProtKB-KW"/>
</dbReference>
<dbReference type="OrthoDB" id="47330at2759"/>
<keyword evidence="2" id="KW-0067">ATP-binding</keyword>
<evidence type="ECO:0000256" key="1">
    <source>
        <dbReference type="ARBA" id="ARBA00022741"/>
    </source>
</evidence>
<dbReference type="Pfam" id="PF17871">
    <property type="entry name" value="AAA_lid_9"/>
    <property type="match status" value="1"/>
</dbReference>
<feature type="compositionally biased region" description="Low complexity" evidence="3">
    <location>
        <begin position="43"/>
        <end position="57"/>
    </location>
</feature>
<dbReference type="InterPro" id="IPR041546">
    <property type="entry name" value="ClpA/ClpB_AAA_lid"/>
</dbReference>
<reference evidence="5 6" key="1">
    <citation type="journal article" date="2019" name="Sci. Rep.">
        <title>A high-quality genome of Eragrostis curvula grass provides insights into Poaceae evolution and supports new strategies to enhance forage quality.</title>
        <authorList>
            <person name="Carballo J."/>
            <person name="Santos B.A.C.M."/>
            <person name="Zappacosta D."/>
            <person name="Garbus I."/>
            <person name="Selva J.P."/>
            <person name="Gallo C.A."/>
            <person name="Diaz A."/>
            <person name="Albertini E."/>
            <person name="Caccamo M."/>
            <person name="Echenique V."/>
        </authorList>
    </citation>
    <scope>NUCLEOTIDE SEQUENCE [LARGE SCALE GENOMIC DNA]</scope>
    <source>
        <strain evidence="6">cv. Victoria</strain>
        <tissue evidence="5">Leaf</tissue>
    </source>
</reference>
<dbReference type="Gene3D" id="3.40.50.300">
    <property type="entry name" value="P-loop containing nucleotide triphosphate hydrolases"/>
    <property type="match status" value="2"/>
</dbReference>
<evidence type="ECO:0000313" key="5">
    <source>
        <dbReference type="EMBL" id="TVU46633.1"/>
    </source>
</evidence>
<comment type="caution">
    <text evidence="5">The sequence shown here is derived from an EMBL/GenBank/DDBJ whole genome shotgun (WGS) entry which is preliminary data.</text>
</comment>
<protein>
    <recommendedName>
        <fullName evidence="4">ClpA/ClpB AAA lid domain-containing protein</fullName>
    </recommendedName>
</protein>
<gene>
    <name evidence="5" type="ORF">EJB05_06180</name>
</gene>
<dbReference type="EMBL" id="RWGY01000004">
    <property type="protein sequence ID" value="TVU46633.1"/>
    <property type="molecule type" value="Genomic_DNA"/>
</dbReference>
<dbReference type="Gramene" id="TVU46633">
    <property type="protein sequence ID" value="TVU46633"/>
    <property type="gene ID" value="EJB05_06180"/>
</dbReference>
<evidence type="ECO:0000256" key="3">
    <source>
        <dbReference type="SAM" id="MobiDB-lite"/>
    </source>
</evidence>
<dbReference type="InterPro" id="IPR027417">
    <property type="entry name" value="P-loop_NTPase"/>
</dbReference>
<keyword evidence="6" id="KW-1185">Reference proteome</keyword>
<sequence length="141" mass="15482">MLLGTGRGGDGSNVDVSNMLKLALARGRLRGLSAITHDEYQRATSSRMRRSSAASRRCTVPEPTEGDTIAILQQQKASYERHDSAKFQEEALIAAVRLSGRYVQGSQRNNTSFQLLMIDPAHLFPYKAIDLVDEACASARL</sequence>
<dbReference type="PANTHER" id="PTHR11638">
    <property type="entry name" value="ATP-DEPENDENT CLP PROTEASE"/>
    <property type="match status" value="1"/>
</dbReference>
<feature type="non-terminal residue" evidence="5">
    <location>
        <position position="1"/>
    </location>
</feature>
<evidence type="ECO:0000256" key="2">
    <source>
        <dbReference type="ARBA" id="ARBA00022840"/>
    </source>
</evidence>
<dbReference type="PANTHER" id="PTHR11638:SF159">
    <property type="entry name" value="AAA+ ATPASE DOMAIN-CONTAINING PROTEIN"/>
    <property type="match status" value="1"/>
</dbReference>
<dbReference type="Proteomes" id="UP000324897">
    <property type="component" value="Chromosome 5"/>
</dbReference>
<organism evidence="5 6">
    <name type="scientific">Eragrostis curvula</name>
    <name type="common">weeping love grass</name>
    <dbReference type="NCBI Taxonomy" id="38414"/>
    <lineage>
        <taxon>Eukaryota</taxon>
        <taxon>Viridiplantae</taxon>
        <taxon>Streptophyta</taxon>
        <taxon>Embryophyta</taxon>
        <taxon>Tracheophyta</taxon>
        <taxon>Spermatophyta</taxon>
        <taxon>Magnoliopsida</taxon>
        <taxon>Liliopsida</taxon>
        <taxon>Poales</taxon>
        <taxon>Poaceae</taxon>
        <taxon>PACMAD clade</taxon>
        <taxon>Chloridoideae</taxon>
        <taxon>Eragrostideae</taxon>
        <taxon>Eragrostidinae</taxon>
        <taxon>Eragrostis</taxon>
    </lineage>
</organism>
<proteinExistence type="predicted"/>
<dbReference type="InterPro" id="IPR050130">
    <property type="entry name" value="ClpA_ClpB"/>
</dbReference>
<dbReference type="GO" id="GO:0034605">
    <property type="term" value="P:cellular response to heat"/>
    <property type="evidence" value="ECO:0007669"/>
    <property type="project" value="TreeGrafter"/>
</dbReference>
<evidence type="ECO:0000259" key="4">
    <source>
        <dbReference type="Pfam" id="PF17871"/>
    </source>
</evidence>
<accession>A0A5J9WF18</accession>